<dbReference type="Pfam" id="PF24883">
    <property type="entry name" value="NPHP3_N"/>
    <property type="match status" value="2"/>
</dbReference>
<dbReference type="SUPFAM" id="SSF49472">
    <property type="entry name" value="Transthyretin (synonym: prealbumin)"/>
    <property type="match status" value="1"/>
</dbReference>
<dbReference type="InterPro" id="IPR056884">
    <property type="entry name" value="NPHP3-like_N"/>
</dbReference>
<evidence type="ECO:0008006" key="7">
    <source>
        <dbReference type="Google" id="ProtNLM"/>
    </source>
</evidence>
<sequence length="537" mass="60728">MSTDKKPPITCHVLDTTIGRPGSSIPVILTLLNPSTSSDPLKFKATTNSDGRVTAWAPASPFESKALEELFHEQGDKKYSLSFDTEQYFGDRGVKTFFPEVEVKFVVREEQKGEHFHVPVLLGPFGLTEDLANDGEIPPYAILTHRWSPEEVTYRDFVSGKSTDKAGYGKIEFCSRQSAIDGLRYFWIDTCCINKVDSAELFESINSMFRWYQNAGRCYVYMSDVGRSGQPVDNRCPADDWEGTFKESSWFTRGWTLQELLAPTIVDFYTAEGVYLGTKASLGQIIHSVTGVPLSALSGQHLRKFSLEERFSWMTSRQTSEPEDKAYSLLGVFEVQMSLLYGEGEEKAMKRLRKTILNDEQYINWRTTPASAMWLYGKPGCGKSNYCTTILEDLLQRCDGSLAGVSAHYYLSYQEQADDQALLAMRADGKSTVAIPELLRILQQMVQEFSQVFVVIEALDGCFDDHTHTELMLVLKTMAQWQLQGLHILMTSRSQDQIKTSLTMFVNEEAMLCLDYAELSTSGKDKFDKRYLTLVEI</sequence>
<dbReference type="InterPro" id="IPR036817">
    <property type="entry name" value="Transthyretin/HIU_hydrolase_sf"/>
</dbReference>
<dbReference type="Gene3D" id="3.40.50.300">
    <property type="entry name" value="P-loop containing nucleotide triphosphate hydrolases"/>
    <property type="match status" value="1"/>
</dbReference>
<dbReference type="Pfam" id="PF06985">
    <property type="entry name" value="HET"/>
    <property type="match status" value="1"/>
</dbReference>
<dbReference type="InterPro" id="IPR010730">
    <property type="entry name" value="HET"/>
</dbReference>
<evidence type="ECO:0000259" key="3">
    <source>
        <dbReference type="Pfam" id="PF06985"/>
    </source>
</evidence>
<keyword evidence="1" id="KW-0677">Repeat</keyword>
<reference evidence="5" key="1">
    <citation type="submission" date="2022-10" db="EMBL/GenBank/DDBJ databases">
        <title>Tapping the CABI collections for fungal endophytes: first genome assemblies for Collariella, Neodidymelliopsis, Ascochyta clinopodiicola, Didymella pomorum, Didymosphaeria variabile, Neocosmospora piperis and Neocucurbitaria cava.</title>
        <authorList>
            <person name="Hill R."/>
        </authorList>
    </citation>
    <scope>NUCLEOTIDE SEQUENCE</scope>
    <source>
        <strain evidence="5">IMI 355091</strain>
    </source>
</reference>
<feature type="domain" description="Nephrocystin 3-like N-terminal" evidence="4">
    <location>
        <begin position="433"/>
        <end position="493"/>
    </location>
</feature>
<feature type="domain" description="Transthyretin/hydroxyisourate hydrolase" evidence="2">
    <location>
        <begin position="9"/>
        <end position="128"/>
    </location>
</feature>
<proteinExistence type="predicted"/>
<comment type="caution">
    <text evidence="5">The sequence shown here is derived from an EMBL/GenBank/DDBJ whole genome shotgun (WGS) entry which is preliminary data.</text>
</comment>
<organism evidence="5 6">
    <name type="scientific">Didymella pomorum</name>
    <dbReference type="NCBI Taxonomy" id="749634"/>
    <lineage>
        <taxon>Eukaryota</taxon>
        <taxon>Fungi</taxon>
        <taxon>Dikarya</taxon>
        <taxon>Ascomycota</taxon>
        <taxon>Pezizomycotina</taxon>
        <taxon>Dothideomycetes</taxon>
        <taxon>Pleosporomycetidae</taxon>
        <taxon>Pleosporales</taxon>
        <taxon>Pleosporineae</taxon>
        <taxon>Didymellaceae</taxon>
        <taxon>Didymella</taxon>
    </lineage>
</organism>
<dbReference type="PANTHER" id="PTHR10622:SF13">
    <property type="entry name" value="NACHT DOMAIN-CONTAINING PROTEIN"/>
    <property type="match status" value="1"/>
</dbReference>
<dbReference type="AlphaFoldDB" id="A0A9W8Z5N6"/>
<evidence type="ECO:0000313" key="6">
    <source>
        <dbReference type="Proteomes" id="UP001140510"/>
    </source>
</evidence>
<dbReference type="OrthoDB" id="10265230at2759"/>
<evidence type="ECO:0000313" key="5">
    <source>
        <dbReference type="EMBL" id="KAJ4399866.1"/>
    </source>
</evidence>
<feature type="domain" description="Heterokaryon incompatibility" evidence="3">
    <location>
        <begin position="177"/>
        <end position="229"/>
    </location>
</feature>
<dbReference type="Proteomes" id="UP001140510">
    <property type="component" value="Unassembled WGS sequence"/>
</dbReference>
<dbReference type="SUPFAM" id="SSF52540">
    <property type="entry name" value="P-loop containing nucleoside triphosphate hydrolases"/>
    <property type="match status" value="1"/>
</dbReference>
<keyword evidence="6" id="KW-1185">Reference proteome</keyword>
<evidence type="ECO:0000259" key="2">
    <source>
        <dbReference type="Pfam" id="PF00576"/>
    </source>
</evidence>
<dbReference type="InterPro" id="IPR023418">
    <property type="entry name" value="Thyroxine_BS"/>
</dbReference>
<dbReference type="InterPro" id="IPR023416">
    <property type="entry name" value="Transthyretin/HIU_hydrolase_d"/>
</dbReference>
<dbReference type="PANTHER" id="PTHR10622">
    <property type="entry name" value="HET DOMAIN-CONTAINING PROTEIN"/>
    <property type="match status" value="1"/>
</dbReference>
<name>A0A9W8Z5N6_9PLEO</name>
<dbReference type="PROSITE" id="PS00768">
    <property type="entry name" value="TRANSTHYRETIN_1"/>
    <property type="match status" value="1"/>
</dbReference>
<accession>A0A9W8Z5N6</accession>
<dbReference type="EMBL" id="JAPEVA010000099">
    <property type="protein sequence ID" value="KAJ4399866.1"/>
    <property type="molecule type" value="Genomic_DNA"/>
</dbReference>
<evidence type="ECO:0000259" key="4">
    <source>
        <dbReference type="Pfam" id="PF24883"/>
    </source>
</evidence>
<protein>
    <recommendedName>
        <fullName evidence="7">Heterokaryon incompatibility domain-containing protein</fullName>
    </recommendedName>
</protein>
<feature type="domain" description="Nephrocystin 3-like N-terminal" evidence="4">
    <location>
        <begin position="354"/>
        <end position="423"/>
    </location>
</feature>
<gene>
    <name evidence="5" type="ORF">N0V91_009138</name>
</gene>
<dbReference type="Pfam" id="PF00576">
    <property type="entry name" value="Transthyretin"/>
    <property type="match status" value="1"/>
</dbReference>
<dbReference type="InterPro" id="IPR027417">
    <property type="entry name" value="P-loop_NTPase"/>
</dbReference>
<dbReference type="Gene3D" id="2.60.40.180">
    <property type="entry name" value="Transthyretin/hydroxyisourate hydrolase domain"/>
    <property type="match status" value="1"/>
</dbReference>
<evidence type="ECO:0000256" key="1">
    <source>
        <dbReference type="ARBA" id="ARBA00022737"/>
    </source>
</evidence>